<evidence type="ECO:0000313" key="2">
    <source>
        <dbReference type="Proteomes" id="UP000320762"/>
    </source>
</evidence>
<evidence type="ECO:0000313" key="1">
    <source>
        <dbReference type="EMBL" id="TRM63616.1"/>
    </source>
</evidence>
<dbReference type="AlphaFoldDB" id="A0A550CG11"/>
<dbReference type="EMBL" id="VDMD01000009">
    <property type="protein sequence ID" value="TRM63616.1"/>
    <property type="molecule type" value="Genomic_DNA"/>
</dbReference>
<name>A0A550CG11_9AGAR</name>
<gene>
    <name evidence="1" type="ORF">BD626DRAFT_274144</name>
</gene>
<dbReference type="OrthoDB" id="2991226at2759"/>
<accession>A0A550CG11</accession>
<comment type="caution">
    <text evidence="1">The sequence shown here is derived from an EMBL/GenBank/DDBJ whole genome shotgun (WGS) entry which is preliminary data.</text>
</comment>
<proteinExistence type="predicted"/>
<dbReference type="Proteomes" id="UP000320762">
    <property type="component" value="Unassembled WGS sequence"/>
</dbReference>
<keyword evidence="2" id="KW-1185">Reference proteome</keyword>
<protein>
    <submittedName>
        <fullName evidence="1">Uncharacterized protein</fullName>
    </submittedName>
</protein>
<reference evidence="1 2" key="1">
    <citation type="journal article" date="2019" name="New Phytol.">
        <title>Comparative genomics reveals unique wood-decay strategies and fruiting body development in the Schizophyllaceae.</title>
        <authorList>
            <person name="Almasi E."/>
            <person name="Sahu N."/>
            <person name="Krizsan K."/>
            <person name="Balint B."/>
            <person name="Kovacs G.M."/>
            <person name="Kiss B."/>
            <person name="Cseklye J."/>
            <person name="Drula E."/>
            <person name="Henrissat B."/>
            <person name="Nagy I."/>
            <person name="Chovatia M."/>
            <person name="Adam C."/>
            <person name="LaButti K."/>
            <person name="Lipzen A."/>
            <person name="Riley R."/>
            <person name="Grigoriev I.V."/>
            <person name="Nagy L.G."/>
        </authorList>
    </citation>
    <scope>NUCLEOTIDE SEQUENCE [LARGE SCALE GENOMIC DNA]</scope>
    <source>
        <strain evidence="1 2">NL-1724</strain>
    </source>
</reference>
<organism evidence="1 2">
    <name type="scientific">Schizophyllum amplum</name>
    <dbReference type="NCBI Taxonomy" id="97359"/>
    <lineage>
        <taxon>Eukaryota</taxon>
        <taxon>Fungi</taxon>
        <taxon>Dikarya</taxon>
        <taxon>Basidiomycota</taxon>
        <taxon>Agaricomycotina</taxon>
        <taxon>Agaricomycetes</taxon>
        <taxon>Agaricomycetidae</taxon>
        <taxon>Agaricales</taxon>
        <taxon>Schizophyllaceae</taxon>
        <taxon>Schizophyllum</taxon>
    </lineage>
</organism>
<sequence length="104" mass="11792">MTDVEPHDAHHLHPDAHVPDPRLLLLLPPSRQLLLLPSCHSDTSALTSGWGLRIWKLTGCASLQGPRVAHAHKRHTIIPGMLYVTFIHFRPRFQVQLGRHVRVN</sequence>